<dbReference type="SUPFAM" id="SSF53720">
    <property type="entry name" value="ALDH-like"/>
    <property type="match status" value="1"/>
</dbReference>
<dbReference type="EMBL" id="BLJN01000002">
    <property type="protein sequence ID" value="GFE80420.1"/>
    <property type="molecule type" value="Genomic_DNA"/>
</dbReference>
<proteinExistence type="inferred from homology"/>
<evidence type="ECO:0000256" key="3">
    <source>
        <dbReference type="RuleBase" id="RU003345"/>
    </source>
</evidence>
<dbReference type="Proteomes" id="UP000445000">
    <property type="component" value="Unassembled WGS sequence"/>
</dbReference>
<dbReference type="RefSeq" id="WP_161812101.1">
    <property type="nucleotide sequence ID" value="NZ_BLJN01000002.1"/>
</dbReference>
<dbReference type="InterPro" id="IPR016162">
    <property type="entry name" value="Ald_DH_N"/>
</dbReference>
<dbReference type="PANTHER" id="PTHR11699">
    <property type="entry name" value="ALDEHYDE DEHYDROGENASE-RELATED"/>
    <property type="match status" value="1"/>
</dbReference>
<organism evidence="5 6">
    <name type="scientific">Steroidobacter agaridevorans</name>
    <dbReference type="NCBI Taxonomy" id="2695856"/>
    <lineage>
        <taxon>Bacteria</taxon>
        <taxon>Pseudomonadati</taxon>
        <taxon>Pseudomonadota</taxon>
        <taxon>Gammaproteobacteria</taxon>
        <taxon>Steroidobacterales</taxon>
        <taxon>Steroidobacteraceae</taxon>
        <taxon>Steroidobacter</taxon>
    </lineage>
</organism>
<keyword evidence="6" id="KW-1185">Reference proteome</keyword>
<evidence type="ECO:0000256" key="2">
    <source>
        <dbReference type="PROSITE-ProRule" id="PRU10007"/>
    </source>
</evidence>
<dbReference type="GO" id="GO:0016620">
    <property type="term" value="F:oxidoreductase activity, acting on the aldehyde or oxo group of donors, NAD or NADP as acceptor"/>
    <property type="evidence" value="ECO:0007669"/>
    <property type="project" value="InterPro"/>
</dbReference>
<dbReference type="Pfam" id="PF00171">
    <property type="entry name" value="Aldedh"/>
    <property type="match status" value="1"/>
</dbReference>
<dbReference type="Gene3D" id="3.40.605.10">
    <property type="entry name" value="Aldehyde Dehydrogenase, Chain A, domain 1"/>
    <property type="match status" value="1"/>
</dbReference>
<dbReference type="Gene3D" id="3.40.309.10">
    <property type="entry name" value="Aldehyde Dehydrogenase, Chain A, domain 2"/>
    <property type="match status" value="1"/>
</dbReference>
<evidence type="ECO:0000313" key="6">
    <source>
        <dbReference type="Proteomes" id="UP000445000"/>
    </source>
</evidence>
<dbReference type="InterPro" id="IPR016161">
    <property type="entry name" value="Ald_DH/histidinol_DH"/>
</dbReference>
<dbReference type="CDD" id="cd07099">
    <property type="entry name" value="ALDH_DDALDH"/>
    <property type="match status" value="1"/>
</dbReference>
<protein>
    <submittedName>
        <fullName evidence="5">Aldehyde dehydrogenase</fullName>
    </submittedName>
</protein>
<reference evidence="6" key="1">
    <citation type="submission" date="2020-01" db="EMBL/GenBank/DDBJ databases">
        <title>'Steroidobacter agaridevorans' sp. nov., agar-degrading bacteria isolated from rhizosphere soils.</title>
        <authorList>
            <person name="Ikenaga M."/>
            <person name="Kataoka M."/>
            <person name="Murouchi A."/>
            <person name="Katsuragi S."/>
            <person name="Sakai M."/>
        </authorList>
    </citation>
    <scope>NUCLEOTIDE SEQUENCE [LARGE SCALE GENOMIC DNA]</scope>
    <source>
        <strain evidence="6">YU21-B</strain>
    </source>
</reference>
<dbReference type="AlphaFoldDB" id="A0A829YB21"/>
<sequence>MSIAVVNPRTGAADYSIEPVRADTVSSLAADLRARRRAWLELGAEGRAGSLRRLAESVARHREALVAALIDDTGRAGLSSIEVDSVIGMLNRWAQSAPALIARYQASGQSTAIPSITTSTRLVPYSLVGVISPWNFPLLLSMIDTVPALAAGCAVIVKPSEVTPRFIRPLMQAIAEVPEVVSVLTVIEGDGSTGGALIPNVDFVAFTGSVATGRKVGESAARAFIPASLELGGKDPLIVLASADPVKAAEIALRASVVNTGQACQSIERVYVARPIAERFLATLVEKAQAVRLNYPDIKVGDIGPFISARQADIVQTQIDDAVSRGAKLLAGGRIETLGGGKYLRPTVLTEVTPDMLVMAEETFGPVIPVTIFDSADEAVAHANGGIFGLSAAVLAGTTEDAEPVAARINAGAVSINDGSLTTMVWEAEKSSFGASGLGPSRMGDSGLLRFFRKQLLIRQSGAPAPLAAYSEEGLRPR</sequence>
<gene>
    <name evidence="5" type="ORF">GCM10011487_24200</name>
</gene>
<comment type="similarity">
    <text evidence="3">Belongs to the aldehyde dehydrogenase family.</text>
</comment>
<evidence type="ECO:0000259" key="4">
    <source>
        <dbReference type="Pfam" id="PF00171"/>
    </source>
</evidence>
<dbReference type="InterPro" id="IPR029510">
    <property type="entry name" value="Ald_DH_CS_GLU"/>
</dbReference>
<dbReference type="PROSITE" id="PS00687">
    <property type="entry name" value="ALDEHYDE_DEHYDR_GLU"/>
    <property type="match status" value="1"/>
</dbReference>
<feature type="active site" evidence="2">
    <location>
        <position position="230"/>
    </location>
</feature>
<dbReference type="InterPro" id="IPR015590">
    <property type="entry name" value="Aldehyde_DH_dom"/>
</dbReference>
<dbReference type="InterPro" id="IPR016163">
    <property type="entry name" value="Ald_DH_C"/>
</dbReference>
<keyword evidence="1 3" id="KW-0560">Oxidoreductase</keyword>
<evidence type="ECO:0000313" key="5">
    <source>
        <dbReference type="EMBL" id="GFE80420.1"/>
    </source>
</evidence>
<accession>A0A829YB21</accession>
<feature type="domain" description="Aldehyde dehydrogenase" evidence="4">
    <location>
        <begin position="3"/>
        <end position="452"/>
    </location>
</feature>
<name>A0A829YB21_9GAMM</name>
<evidence type="ECO:0000256" key="1">
    <source>
        <dbReference type="ARBA" id="ARBA00023002"/>
    </source>
</evidence>
<comment type="caution">
    <text evidence="5">The sequence shown here is derived from an EMBL/GenBank/DDBJ whole genome shotgun (WGS) entry which is preliminary data.</text>
</comment>